<keyword evidence="2" id="KW-1185">Reference proteome</keyword>
<dbReference type="VEuPathDB" id="FungiDB:RhiirA1_450343"/>
<accession>A0A2I1HML9</accession>
<reference evidence="1 2" key="1">
    <citation type="submission" date="2015-10" db="EMBL/GenBank/DDBJ databases">
        <title>Genome analyses suggest a sexual origin of heterokaryosis in a supposedly ancient asexual fungus.</title>
        <authorList>
            <person name="Ropars J."/>
            <person name="Sedzielewska K."/>
            <person name="Noel J."/>
            <person name="Charron P."/>
            <person name="Farinelli L."/>
            <person name="Marton T."/>
            <person name="Kruger M."/>
            <person name="Pelin A."/>
            <person name="Brachmann A."/>
            <person name="Corradi N."/>
        </authorList>
    </citation>
    <scope>NUCLEOTIDE SEQUENCE [LARGE SCALE GENOMIC DNA]</scope>
    <source>
        <strain evidence="1 2">A4</strain>
    </source>
</reference>
<comment type="caution">
    <text evidence="1">The sequence shown here is derived from an EMBL/GenBank/DDBJ whole genome shotgun (WGS) entry which is preliminary data.</text>
</comment>
<dbReference type="EMBL" id="LLXI01003997">
    <property type="protein sequence ID" value="PKY60136.1"/>
    <property type="molecule type" value="Genomic_DNA"/>
</dbReference>
<organism evidence="1 2">
    <name type="scientific">Rhizophagus irregularis</name>
    <dbReference type="NCBI Taxonomy" id="588596"/>
    <lineage>
        <taxon>Eukaryota</taxon>
        <taxon>Fungi</taxon>
        <taxon>Fungi incertae sedis</taxon>
        <taxon>Mucoromycota</taxon>
        <taxon>Glomeromycotina</taxon>
        <taxon>Glomeromycetes</taxon>
        <taxon>Glomerales</taxon>
        <taxon>Glomeraceae</taxon>
        <taxon>Rhizophagus</taxon>
    </lineage>
</organism>
<dbReference type="VEuPathDB" id="FungiDB:RhiirFUN_023837"/>
<dbReference type="VEuPathDB" id="FungiDB:FUN_022259"/>
<sequence length="384" mass="44712">MIDMKKRLSINVTHLGVDKSKQMTGANVLYNTYKSTSYALLDFNSLRKDNTQLQVFTNNKRITERYKSSYEISSDRKNVNVKFRISKYLTAVMLALPLSKGTRTKYFNRIRFLLLEKYQSICNQLSSESPRNNETTTYVRFSVRQSTWYFEFHLPCSICSQLCAIVLSRDRRICGVHKKEVIQKPPKVPLEKAIFKEKTHESTKQIYSAQSGISYTKQLAFDGRKSYERSSPKSAGTKKAELFAKRRVGGLKNNMDKWRILNNGEVRTHFQPSHHIWKSIAAIMTEQYIKSSDLALLYSEVNSHSAYNELTEDIFLNHTFDEDDFAMIRAFKEDTLPQKKIATKEDYDMMHHINTKCNLSVAEAADHRYRCSRDNIVYDMNLID</sequence>
<proteinExistence type="predicted"/>
<evidence type="ECO:0000313" key="2">
    <source>
        <dbReference type="Proteomes" id="UP000234323"/>
    </source>
</evidence>
<evidence type="ECO:0000313" key="1">
    <source>
        <dbReference type="EMBL" id="PKY60136.1"/>
    </source>
</evidence>
<protein>
    <submittedName>
        <fullName evidence="1">Uncharacterized protein</fullName>
    </submittedName>
</protein>
<dbReference type="AlphaFoldDB" id="A0A2I1HML9"/>
<dbReference type="Proteomes" id="UP000234323">
    <property type="component" value="Unassembled WGS sequence"/>
</dbReference>
<name>A0A2I1HML9_9GLOM</name>
<gene>
    <name evidence="1" type="ORF">RhiirA4_430903</name>
</gene>